<organism evidence="3">
    <name type="scientific">uncultured Bacteroidia bacterium</name>
    <dbReference type="NCBI Taxonomy" id="1129257"/>
    <lineage>
        <taxon>Bacteria</taxon>
        <taxon>Pseudomonadati</taxon>
        <taxon>Bacteroidota</taxon>
        <taxon>Bacteroidia</taxon>
        <taxon>environmental samples</taxon>
    </lineage>
</organism>
<feature type="signal peptide" evidence="1">
    <location>
        <begin position="1"/>
        <end position="22"/>
    </location>
</feature>
<dbReference type="GO" id="GO:0016787">
    <property type="term" value="F:hydrolase activity"/>
    <property type="evidence" value="ECO:0007669"/>
    <property type="project" value="UniProtKB-KW"/>
</dbReference>
<keyword evidence="3" id="KW-0378">Hydrolase</keyword>
<dbReference type="PANTHER" id="PTHR47751">
    <property type="entry name" value="SUPERFAMILY HYDROLASE, PUTATIVE (AFU_ORTHOLOGUE AFUA_2G16580)-RELATED"/>
    <property type="match status" value="1"/>
</dbReference>
<sequence length="353" mass="39127">MKKIAILLALVMPIIGINILSAQSSQTKQMKNPFTLVYEGAITENVEGQVNIHPVSYKIKDINIVANVYTPANFDTAKKYPTIVIAHPNGGVKEQVAGLYAQRLANQGYITITADAAYQGGSGGTPRNVDKPSNRIEDIHAMADFITQYQGVDVSKLGLLGICGGGGYALTAAQSDKRFKAVATVSMFNSGIVRRNGFMNSQVATIQERLQQASEARALEVAGKEIRYTANVVITDEMADKMPFDLYREGHYYYNRTHAHSNSTFKYTMSSLMDLMTFDASTNMDLINQPLLMIAGSKADSFYMTEDAFKKATNAKNKELFQINGATHIQTYWKPEYVYQAVIKLKDFYQINL</sequence>
<dbReference type="SUPFAM" id="SSF53474">
    <property type="entry name" value="alpha/beta-Hydrolases"/>
    <property type="match status" value="1"/>
</dbReference>
<dbReference type="Gene3D" id="3.40.50.1820">
    <property type="entry name" value="alpha/beta hydrolase"/>
    <property type="match status" value="1"/>
</dbReference>
<feature type="domain" description="Xaa-Pro dipeptidyl-peptidase-like" evidence="2">
    <location>
        <begin position="63"/>
        <end position="298"/>
    </location>
</feature>
<dbReference type="InterPro" id="IPR051411">
    <property type="entry name" value="Polyketide_trans_af380"/>
</dbReference>
<protein>
    <submittedName>
        <fullName evidence="3">PET hydrolase</fullName>
    </submittedName>
</protein>
<accession>A0A6G7NPT0</accession>
<dbReference type="EMBL" id="MT023463">
    <property type="protein sequence ID" value="QIJ55689.1"/>
    <property type="molecule type" value="Genomic_DNA"/>
</dbReference>
<name>A0A6G7NPT0_9BACT</name>
<evidence type="ECO:0000256" key="1">
    <source>
        <dbReference type="SAM" id="SignalP"/>
    </source>
</evidence>
<dbReference type="Gene3D" id="1.10.10.800">
    <property type="match status" value="1"/>
</dbReference>
<dbReference type="InterPro" id="IPR029058">
    <property type="entry name" value="AB_hydrolase_fold"/>
</dbReference>
<evidence type="ECO:0000259" key="2">
    <source>
        <dbReference type="Pfam" id="PF02129"/>
    </source>
</evidence>
<reference evidence="3" key="1">
    <citation type="submission" date="2020-02" db="EMBL/GenBank/DDBJ databases">
        <title>Predicted bioremediation functions on Apatlaco River microbiome supports a recent overpollution history.</title>
        <authorList>
            <person name="Breton Deval L."/>
        </authorList>
    </citation>
    <scope>NUCLEOTIDE SEQUENCE</scope>
</reference>
<evidence type="ECO:0000313" key="3">
    <source>
        <dbReference type="EMBL" id="QIJ55689.1"/>
    </source>
</evidence>
<dbReference type="Pfam" id="PF02129">
    <property type="entry name" value="Peptidase_S15"/>
    <property type="match status" value="1"/>
</dbReference>
<proteinExistence type="predicted"/>
<dbReference type="PANTHER" id="PTHR47751:SF1">
    <property type="entry name" value="SUPERFAMILY HYDROLASE, PUTATIVE (AFU_ORTHOLOGUE AFUA_2G16580)-RELATED"/>
    <property type="match status" value="1"/>
</dbReference>
<keyword evidence="1" id="KW-0732">Signal</keyword>
<dbReference type="InterPro" id="IPR000383">
    <property type="entry name" value="Xaa-Pro-like_dom"/>
</dbReference>
<feature type="chain" id="PRO_5026039273" evidence="1">
    <location>
        <begin position="23"/>
        <end position="353"/>
    </location>
</feature>
<dbReference type="AlphaFoldDB" id="A0A6G7NPT0"/>